<evidence type="ECO:0000259" key="3">
    <source>
        <dbReference type="Pfam" id="PF03703"/>
    </source>
</evidence>
<keyword evidence="2" id="KW-0812">Transmembrane</keyword>
<feature type="transmembrane region" description="Helical" evidence="2">
    <location>
        <begin position="20"/>
        <end position="43"/>
    </location>
</feature>
<accession>A0A6M1T4K5</accession>
<proteinExistence type="predicted"/>
<dbReference type="Proteomes" id="UP000473278">
    <property type="component" value="Unassembled WGS sequence"/>
</dbReference>
<dbReference type="RefSeq" id="WP_165141791.1">
    <property type="nucleotide sequence ID" value="NZ_JAALLT010000003.1"/>
</dbReference>
<organism evidence="4 5">
    <name type="scientific">Halalkalibaculum roseum</name>
    <dbReference type="NCBI Taxonomy" id="2709311"/>
    <lineage>
        <taxon>Bacteria</taxon>
        <taxon>Pseudomonadati</taxon>
        <taxon>Balneolota</taxon>
        <taxon>Balneolia</taxon>
        <taxon>Balneolales</taxon>
        <taxon>Balneolaceae</taxon>
        <taxon>Halalkalibaculum</taxon>
    </lineage>
</organism>
<dbReference type="Pfam" id="PF03703">
    <property type="entry name" value="bPH_2"/>
    <property type="match status" value="1"/>
</dbReference>
<keyword evidence="5" id="KW-1185">Reference proteome</keyword>
<feature type="region of interest" description="Disordered" evidence="1">
    <location>
        <begin position="128"/>
        <end position="147"/>
    </location>
</feature>
<gene>
    <name evidence="4" type="ORF">G3570_09795</name>
</gene>
<evidence type="ECO:0000313" key="4">
    <source>
        <dbReference type="EMBL" id="NGP76925.1"/>
    </source>
</evidence>
<name>A0A6M1T4K5_9BACT</name>
<evidence type="ECO:0000256" key="2">
    <source>
        <dbReference type="SAM" id="Phobius"/>
    </source>
</evidence>
<dbReference type="EMBL" id="JAALLT010000003">
    <property type="protein sequence ID" value="NGP76925.1"/>
    <property type="molecule type" value="Genomic_DNA"/>
</dbReference>
<keyword evidence="2" id="KW-0472">Membrane</keyword>
<reference evidence="4 5" key="1">
    <citation type="submission" date="2020-02" db="EMBL/GenBank/DDBJ databases">
        <title>Balneolaceae bacterium YR4-1, complete genome.</title>
        <authorList>
            <person name="Li Y."/>
            <person name="Wu S."/>
        </authorList>
    </citation>
    <scope>NUCLEOTIDE SEQUENCE [LARGE SCALE GENOMIC DNA]</scope>
    <source>
        <strain evidence="4 5">YR4-1</strain>
    </source>
</reference>
<comment type="caution">
    <text evidence="4">The sequence shown here is derived from an EMBL/GenBank/DDBJ whole genome shotgun (WGS) entry which is preliminary data.</text>
</comment>
<evidence type="ECO:0000313" key="5">
    <source>
        <dbReference type="Proteomes" id="UP000473278"/>
    </source>
</evidence>
<evidence type="ECO:0000256" key="1">
    <source>
        <dbReference type="SAM" id="MobiDB-lite"/>
    </source>
</evidence>
<feature type="compositionally biased region" description="Basic and acidic residues" evidence="1">
    <location>
        <begin position="128"/>
        <end position="141"/>
    </location>
</feature>
<sequence length="175" mass="20304">MTKSSEKKSYTLTPSWKHYLSGYLLSILAVPLAGIGLIGLYFVRKRHKSTRYIITDTQISSIDSKYQRNVDLVNIENIELEEGWWKRKLGIGNLILHTSASELNITGIENPRELKDLLEKAISAEIRKQQEEEKNKPKEPKYSPGSMDKMEYLTGLWQQGLISEDDYENERKHFE</sequence>
<protein>
    <submittedName>
        <fullName evidence="4">PH domain-containing protein</fullName>
    </submittedName>
</protein>
<keyword evidence="2" id="KW-1133">Transmembrane helix</keyword>
<dbReference type="AlphaFoldDB" id="A0A6M1T4K5"/>
<feature type="domain" description="YdbS-like PH" evidence="3">
    <location>
        <begin position="49"/>
        <end position="117"/>
    </location>
</feature>
<dbReference type="InterPro" id="IPR005182">
    <property type="entry name" value="YdbS-like_PH"/>
</dbReference>